<feature type="transmembrane region" description="Helical" evidence="6">
    <location>
        <begin position="150"/>
        <end position="168"/>
    </location>
</feature>
<evidence type="ECO:0000313" key="7">
    <source>
        <dbReference type="EMBL" id="MEZ8209870.1"/>
    </source>
</evidence>
<dbReference type="EMBL" id="JBGOOS010000019">
    <property type="protein sequence ID" value="MEZ8209870.1"/>
    <property type="molecule type" value="Genomic_DNA"/>
</dbReference>
<feature type="transmembrane region" description="Helical" evidence="6">
    <location>
        <begin position="212"/>
        <end position="234"/>
    </location>
</feature>
<dbReference type="PANTHER" id="PTHR30250:SF11">
    <property type="entry name" value="O-ANTIGEN TRANSPORTER-RELATED"/>
    <property type="match status" value="1"/>
</dbReference>
<evidence type="ECO:0000256" key="3">
    <source>
        <dbReference type="ARBA" id="ARBA00022692"/>
    </source>
</evidence>
<feature type="transmembrane region" description="Helical" evidence="6">
    <location>
        <begin position="409"/>
        <end position="427"/>
    </location>
</feature>
<feature type="transmembrane region" description="Helical" evidence="6">
    <location>
        <begin position="84"/>
        <end position="106"/>
    </location>
</feature>
<sequence length="475" mass="53199">MNVEHIKNISLYAISLFLIKGVSLFTLPLMTHYLSPAQIGHLELLGITTIFFSLIVGIAMHENLYRFIGTVSSKIVRKRKASQLYSATLILSISLSVLLAFIYFLLPFESNSFTNEQVLFMALVVCYEAPLAISLAWLRLHNQAGLFFKVCVATVVAQVSLLVVALIHKPDVTVIFALNVICTFVQFLFLHVYLNFPLLLPNKNRMIRYIRYSAPLMLSGVVAFGLSGAERWLIAGAASLETLGMYAIAAKFALGVGILVQPFHMWWMPKRFEAMERKGANYVVNVTTHGMILLCIISVTVAWLSQIFISLALPESYQPAIALVGMTITMMLFKELVELMNFGILHKKNTPQLLYINLVSTILAFAVCIALLESGIEAILWGLITGQLCRFSLTTWFSQKAQYLNYQTANIMALLMLTALFLLTSRYHQSLEISLLMLLLQPLGIVALSLRFQLISGVYLKTLTHTVHRYLGKSL</sequence>
<protein>
    <submittedName>
        <fullName evidence="7">Lipopolysaccharide biosynthesis protein</fullName>
    </submittedName>
</protein>
<evidence type="ECO:0000313" key="8">
    <source>
        <dbReference type="Proteomes" id="UP001569151"/>
    </source>
</evidence>
<feature type="transmembrane region" description="Helical" evidence="6">
    <location>
        <begin position="246"/>
        <end position="267"/>
    </location>
</feature>
<name>A0ABV4MJZ5_9VIBR</name>
<dbReference type="RefSeq" id="WP_371719295.1">
    <property type="nucleotide sequence ID" value="NZ_JBGOOF010000020.1"/>
</dbReference>
<feature type="transmembrane region" description="Helical" evidence="6">
    <location>
        <begin position="174"/>
        <end position="200"/>
    </location>
</feature>
<accession>A0ABV4MJZ5</accession>
<organism evidence="7 8">
    <name type="scientific">Vibrio bivalvicida</name>
    <dbReference type="NCBI Taxonomy" id="1276888"/>
    <lineage>
        <taxon>Bacteria</taxon>
        <taxon>Pseudomonadati</taxon>
        <taxon>Pseudomonadota</taxon>
        <taxon>Gammaproteobacteria</taxon>
        <taxon>Vibrionales</taxon>
        <taxon>Vibrionaceae</taxon>
        <taxon>Vibrio</taxon>
        <taxon>Vibrio oreintalis group</taxon>
    </lineage>
</organism>
<feature type="transmembrane region" description="Helical" evidence="6">
    <location>
        <begin position="12"/>
        <end position="32"/>
    </location>
</feature>
<feature type="transmembrane region" description="Helical" evidence="6">
    <location>
        <begin position="279"/>
        <end position="304"/>
    </location>
</feature>
<feature type="transmembrane region" description="Helical" evidence="6">
    <location>
        <begin position="118"/>
        <end position="138"/>
    </location>
</feature>
<evidence type="ECO:0000256" key="2">
    <source>
        <dbReference type="ARBA" id="ARBA00022475"/>
    </source>
</evidence>
<evidence type="ECO:0000256" key="6">
    <source>
        <dbReference type="SAM" id="Phobius"/>
    </source>
</evidence>
<gene>
    <name evidence="7" type="ORF">ACED39_13905</name>
</gene>
<feature type="transmembrane region" description="Helical" evidence="6">
    <location>
        <begin position="316"/>
        <end position="333"/>
    </location>
</feature>
<keyword evidence="5 6" id="KW-0472">Membrane</keyword>
<dbReference type="Proteomes" id="UP001569151">
    <property type="component" value="Unassembled WGS sequence"/>
</dbReference>
<keyword evidence="8" id="KW-1185">Reference proteome</keyword>
<dbReference type="Pfam" id="PF01943">
    <property type="entry name" value="Polysacc_synt"/>
    <property type="match status" value="1"/>
</dbReference>
<dbReference type="InterPro" id="IPR050833">
    <property type="entry name" value="Poly_Biosynth_Transport"/>
</dbReference>
<evidence type="ECO:0000256" key="4">
    <source>
        <dbReference type="ARBA" id="ARBA00022989"/>
    </source>
</evidence>
<evidence type="ECO:0000256" key="5">
    <source>
        <dbReference type="ARBA" id="ARBA00023136"/>
    </source>
</evidence>
<keyword evidence="2" id="KW-1003">Cell membrane</keyword>
<evidence type="ECO:0000256" key="1">
    <source>
        <dbReference type="ARBA" id="ARBA00004651"/>
    </source>
</evidence>
<keyword evidence="3 6" id="KW-0812">Transmembrane</keyword>
<comment type="caution">
    <text evidence="7">The sequence shown here is derived from an EMBL/GenBank/DDBJ whole genome shotgun (WGS) entry which is preliminary data.</text>
</comment>
<dbReference type="PANTHER" id="PTHR30250">
    <property type="entry name" value="PST FAMILY PREDICTED COLANIC ACID TRANSPORTER"/>
    <property type="match status" value="1"/>
</dbReference>
<feature type="transmembrane region" description="Helical" evidence="6">
    <location>
        <begin position="433"/>
        <end position="452"/>
    </location>
</feature>
<feature type="transmembrane region" description="Helical" evidence="6">
    <location>
        <begin position="44"/>
        <end position="64"/>
    </location>
</feature>
<proteinExistence type="predicted"/>
<comment type="subcellular location">
    <subcellularLocation>
        <location evidence="1">Cell membrane</location>
        <topology evidence="1">Multi-pass membrane protein</topology>
    </subcellularLocation>
</comment>
<keyword evidence="4 6" id="KW-1133">Transmembrane helix</keyword>
<dbReference type="InterPro" id="IPR002797">
    <property type="entry name" value="Polysacc_synth"/>
</dbReference>
<reference evidence="7 8" key="1">
    <citation type="submission" date="2024-06" db="EMBL/GenBank/DDBJ databases">
        <authorList>
            <person name="Steensen K."/>
            <person name="Seneca J."/>
            <person name="Bartlau N."/>
            <person name="Yu A.X."/>
            <person name="Polz M.F."/>
        </authorList>
    </citation>
    <scope>NUCLEOTIDE SEQUENCE [LARGE SCALE GENOMIC DNA]</scope>
    <source>
        <strain evidence="7 8">1F146</strain>
    </source>
</reference>